<dbReference type="Gene3D" id="2.30.30.110">
    <property type="match status" value="1"/>
</dbReference>
<dbReference type="InterPro" id="IPR003477">
    <property type="entry name" value="PemK-like"/>
</dbReference>
<reference evidence="1" key="1">
    <citation type="submission" date="2020-05" db="EMBL/GenBank/DDBJ databases">
        <authorList>
            <person name="Chiriac C."/>
            <person name="Salcher M."/>
            <person name="Ghai R."/>
            <person name="Kavagutti S V."/>
        </authorList>
    </citation>
    <scope>NUCLEOTIDE SEQUENCE</scope>
</reference>
<dbReference type="EMBL" id="CAEZYW010000061">
    <property type="protein sequence ID" value="CAB4736912.1"/>
    <property type="molecule type" value="Genomic_DNA"/>
</dbReference>
<name>A0A6J6SPT3_9ZZZZ</name>
<dbReference type="AlphaFoldDB" id="A0A6J6SPT3"/>
<gene>
    <name evidence="1" type="ORF">UFOPK2786_00541</name>
    <name evidence="2" type="ORF">UFOPK4061_01413</name>
</gene>
<protein>
    <submittedName>
        <fullName evidence="1">Unannotated protein</fullName>
    </submittedName>
</protein>
<proteinExistence type="predicted"/>
<dbReference type="GO" id="GO:0003677">
    <property type="term" value="F:DNA binding"/>
    <property type="evidence" value="ECO:0007669"/>
    <property type="project" value="InterPro"/>
</dbReference>
<evidence type="ECO:0000313" key="2">
    <source>
        <dbReference type="EMBL" id="CAB5021334.1"/>
    </source>
</evidence>
<evidence type="ECO:0000313" key="1">
    <source>
        <dbReference type="EMBL" id="CAB4736912.1"/>
    </source>
</evidence>
<accession>A0A6J6SPT3</accession>
<dbReference type="InterPro" id="IPR011067">
    <property type="entry name" value="Plasmid_toxin/cell-grow_inhib"/>
</dbReference>
<dbReference type="SUPFAM" id="SSF50118">
    <property type="entry name" value="Cell growth inhibitor/plasmid maintenance toxic component"/>
    <property type="match status" value="1"/>
</dbReference>
<organism evidence="1">
    <name type="scientific">freshwater metagenome</name>
    <dbReference type="NCBI Taxonomy" id="449393"/>
    <lineage>
        <taxon>unclassified sequences</taxon>
        <taxon>metagenomes</taxon>
        <taxon>ecological metagenomes</taxon>
    </lineage>
</organism>
<dbReference type="Pfam" id="PF02452">
    <property type="entry name" value="PemK_toxin"/>
    <property type="match status" value="1"/>
</dbReference>
<sequence>MESTSGSTGSHAPATGGAQAYAGRVRWAYRPKRNGRPDPGEIVWAWVAFEEDPSVGKDRPVVVIGLADRKRLAALMLSSRDHSGDPRWLPIGAGAWDGERRPSWVRRDRLLAVDARAVRREGATLPRATFESIRSSIGARKLTLLQRLRRTLLRPARRPPTP</sequence>
<dbReference type="EMBL" id="CAFBPD010000265">
    <property type="protein sequence ID" value="CAB5021334.1"/>
    <property type="molecule type" value="Genomic_DNA"/>
</dbReference>